<dbReference type="Pfam" id="PF13581">
    <property type="entry name" value="HATPase_c_2"/>
    <property type="match status" value="1"/>
</dbReference>
<comment type="caution">
    <text evidence="4">The sequence shown here is derived from an EMBL/GenBank/DDBJ whole genome shotgun (WGS) entry which is preliminary data.</text>
</comment>
<dbReference type="AlphaFoldDB" id="A0A1V4D4A8"/>
<dbReference type="InterPro" id="IPR050267">
    <property type="entry name" value="Anti-sigma-factor_SerPK"/>
</dbReference>
<dbReference type="RefSeq" id="WP_046089132.1">
    <property type="nucleotide sequence ID" value="NZ_LAKD02000043.1"/>
</dbReference>
<gene>
    <name evidence="4" type="ORF">VT50_0217795</name>
</gene>
<dbReference type="GO" id="GO:0004674">
    <property type="term" value="F:protein serine/threonine kinase activity"/>
    <property type="evidence" value="ECO:0007669"/>
    <property type="project" value="UniProtKB-KW"/>
</dbReference>
<keyword evidence="1" id="KW-0808">Transferase</keyword>
<evidence type="ECO:0000313" key="4">
    <source>
        <dbReference type="EMBL" id="OPF78883.1"/>
    </source>
</evidence>
<dbReference type="EMBL" id="LAKD02000043">
    <property type="protein sequence ID" value="OPF78883.1"/>
    <property type="molecule type" value="Genomic_DNA"/>
</dbReference>
<dbReference type="InterPro" id="IPR003594">
    <property type="entry name" value="HATPase_dom"/>
</dbReference>
<sequence>MNAATLTLTHGFPLSAATLTRGSPLSTERRPGTALPATSGGTSWLLPSEPSSVPMARRLAVAQLSAWTLHDFADDAELLVSEVVTNAVRHACGPIRLTLSLCSVDRAFRCEVADEDPARPRVRRACGDDEGGRGLHLLDLLSRCWGSTCTAAGKVVWFELHPPAVALEAALEEARMPP</sequence>
<dbReference type="Proteomes" id="UP000033615">
    <property type="component" value="Unassembled WGS sequence"/>
</dbReference>
<dbReference type="Gene3D" id="3.30.565.10">
    <property type="entry name" value="Histidine kinase-like ATPase, C-terminal domain"/>
    <property type="match status" value="1"/>
</dbReference>
<accession>A0A1V4D4A8</accession>
<keyword evidence="4" id="KW-0067">ATP-binding</keyword>
<keyword evidence="1" id="KW-0723">Serine/threonine-protein kinase</keyword>
<evidence type="ECO:0000259" key="3">
    <source>
        <dbReference type="Pfam" id="PF13581"/>
    </source>
</evidence>
<protein>
    <submittedName>
        <fullName evidence="4">ATP-binding protein</fullName>
    </submittedName>
</protein>
<dbReference type="FunFam" id="3.30.565.10:FF:000028">
    <property type="entry name" value="PAS sensor protein"/>
    <property type="match status" value="1"/>
</dbReference>
<keyword evidence="5" id="KW-1185">Reference proteome</keyword>
<name>A0A1V4D4A8_9ACTN</name>
<dbReference type="PANTHER" id="PTHR35526">
    <property type="entry name" value="ANTI-SIGMA-F FACTOR RSBW-RELATED"/>
    <property type="match status" value="1"/>
</dbReference>
<feature type="domain" description="Histidine kinase/HSP90-like ATPase" evidence="3">
    <location>
        <begin position="46"/>
        <end position="157"/>
    </location>
</feature>
<evidence type="ECO:0000256" key="1">
    <source>
        <dbReference type="ARBA" id="ARBA00022527"/>
    </source>
</evidence>
<organism evidence="4 5">
    <name type="scientific">Streptomyces antioxidans</name>
    <dbReference type="NCBI Taxonomy" id="1507734"/>
    <lineage>
        <taxon>Bacteria</taxon>
        <taxon>Bacillati</taxon>
        <taxon>Actinomycetota</taxon>
        <taxon>Actinomycetes</taxon>
        <taxon>Kitasatosporales</taxon>
        <taxon>Streptomycetaceae</taxon>
        <taxon>Streptomyces</taxon>
    </lineage>
</organism>
<dbReference type="CDD" id="cd16936">
    <property type="entry name" value="HATPase_RsbW-like"/>
    <property type="match status" value="1"/>
</dbReference>
<dbReference type="SUPFAM" id="SSF55874">
    <property type="entry name" value="ATPase domain of HSP90 chaperone/DNA topoisomerase II/histidine kinase"/>
    <property type="match status" value="1"/>
</dbReference>
<dbReference type="InterPro" id="IPR036890">
    <property type="entry name" value="HATPase_C_sf"/>
</dbReference>
<dbReference type="PANTHER" id="PTHR35526:SF3">
    <property type="entry name" value="ANTI-SIGMA-F FACTOR RSBW"/>
    <property type="match status" value="1"/>
</dbReference>
<feature type="region of interest" description="Disordered" evidence="2">
    <location>
        <begin position="19"/>
        <end position="42"/>
    </location>
</feature>
<proteinExistence type="predicted"/>
<dbReference type="OrthoDB" id="4325132at2"/>
<evidence type="ECO:0000313" key="5">
    <source>
        <dbReference type="Proteomes" id="UP000033615"/>
    </source>
</evidence>
<reference evidence="4" key="1">
    <citation type="submission" date="2016-12" db="EMBL/GenBank/DDBJ databases">
        <title>Genome sequence of Streptomyces antioxidans MUSC 164.</title>
        <authorList>
            <person name="Lee L.-H."/>
            <person name="Ser H.-L."/>
        </authorList>
    </citation>
    <scope>NUCLEOTIDE SEQUENCE [LARGE SCALE GENOMIC DNA]</scope>
    <source>
        <strain evidence="4">MUSC 164</strain>
    </source>
</reference>
<keyword evidence="4" id="KW-0547">Nucleotide-binding</keyword>
<dbReference type="GO" id="GO:0005524">
    <property type="term" value="F:ATP binding"/>
    <property type="evidence" value="ECO:0007669"/>
    <property type="project" value="UniProtKB-KW"/>
</dbReference>
<evidence type="ECO:0000256" key="2">
    <source>
        <dbReference type="SAM" id="MobiDB-lite"/>
    </source>
</evidence>
<keyword evidence="1" id="KW-0418">Kinase</keyword>